<gene>
    <name evidence="2" type="ORF">DFR46_1539</name>
</gene>
<reference evidence="2 3" key="1">
    <citation type="submission" date="2018-07" db="EMBL/GenBank/DDBJ databases">
        <title>Genomic Encyclopedia of Type Strains, Phase IV (KMG-IV): sequencing the most valuable type-strain genomes for metagenomic binning, comparative biology and taxonomic classification.</title>
        <authorList>
            <person name="Goeker M."/>
        </authorList>
    </citation>
    <scope>NUCLEOTIDE SEQUENCE [LARGE SCALE GENOMIC DNA]</scope>
    <source>
        <strain evidence="2 3">DSM 26725</strain>
    </source>
</reference>
<dbReference type="RefSeq" id="WP_116235912.1">
    <property type="nucleotide sequence ID" value="NZ_QRDP01000004.1"/>
</dbReference>
<dbReference type="Proteomes" id="UP000256310">
    <property type="component" value="Unassembled WGS sequence"/>
</dbReference>
<proteinExistence type="predicted"/>
<protein>
    <submittedName>
        <fullName evidence="2">Putative alpha-E superfamily protein</fullName>
    </submittedName>
</protein>
<keyword evidence="3" id="KW-1185">Reference proteome</keyword>
<dbReference type="EMBL" id="QRDP01000004">
    <property type="protein sequence ID" value="RED16516.1"/>
    <property type="molecule type" value="Genomic_DNA"/>
</dbReference>
<sequence>MLARTASYLYWIGRYMERAEFTARLVEATLRLDALSARPAGEAAWSSALSVAAAREDFEQTDESITPTNVANFLTFSKDNPNSIHNCLYTARMNARAVRTALTREGWESINRAWLGIDGRSSVGSAQGTINLLAALIAENRGFEGALHRMLRQESYYFLMLGENVERADNTARLIDVKYHIILPEGEEVGGMVDRDQWGTILQTVSANTAFRWLYRDGLSPRRVVEMLILRRELPRSIAATVHEVASLLLELGKFTGYQGEADRLARLRQQRIRATEIRQIITGGLHQYLQSFIEENRLLSQAITRQFRFD</sequence>
<dbReference type="Pfam" id="PF04168">
    <property type="entry name" value="Alpha-E"/>
    <property type="match status" value="1"/>
</dbReference>
<dbReference type="InterPro" id="IPR051680">
    <property type="entry name" value="ATP-dep_Glu-Cys_Ligase-2"/>
</dbReference>
<accession>A0A3D9FHF2</accession>
<dbReference type="OrthoDB" id="9803532at2"/>
<feature type="domain" description="DUF403" evidence="1">
    <location>
        <begin position="1"/>
        <end position="308"/>
    </location>
</feature>
<dbReference type="PANTHER" id="PTHR34595:SF7">
    <property type="entry name" value="SLL1039 PROTEIN"/>
    <property type="match status" value="1"/>
</dbReference>
<dbReference type="PANTHER" id="PTHR34595">
    <property type="entry name" value="BLR5612 PROTEIN"/>
    <property type="match status" value="1"/>
</dbReference>
<dbReference type="InterPro" id="IPR007296">
    <property type="entry name" value="DUF403"/>
</dbReference>
<dbReference type="AlphaFoldDB" id="A0A3D9FHF2"/>
<comment type="caution">
    <text evidence="2">The sequence shown here is derived from an EMBL/GenBank/DDBJ whole genome shotgun (WGS) entry which is preliminary data.</text>
</comment>
<evidence type="ECO:0000259" key="1">
    <source>
        <dbReference type="Pfam" id="PF04168"/>
    </source>
</evidence>
<organism evidence="2 3">
    <name type="scientific">Parasphingopyxis lamellibrachiae</name>
    <dbReference type="NCBI Taxonomy" id="680125"/>
    <lineage>
        <taxon>Bacteria</taxon>
        <taxon>Pseudomonadati</taxon>
        <taxon>Pseudomonadota</taxon>
        <taxon>Alphaproteobacteria</taxon>
        <taxon>Sphingomonadales</taxon>
        <taxon>Sphingomonadaceae</taxon>
        <taxon>Parasphingopyxis</taxon>
    </lineage>
</organism>
<name>A0A3D9FHF2_9SPHN</name>
<evidence type="ECO:0000313" key="3">
    <source>
        <dbReference type="Proteomes" id="UP000256310"/>
    </source>
</evidence>
<evidence type="ECO:0000313" key="2">
    <source>
        <dbReference type="EMBL" id="RED16516.1"/>
    </source>
</evidence>